<dbReference type="GO" id="GO:0003968">
    <property type="term" value="F:RNA-directed RNA polymerase activity"/>
    <property type="evidence" value="ECO:0007669"/>
    <property type="project" value="UniProtKB-KW"/>
</dbReference>
<reference evidence="1" key="2">
    <citation type="journal article" date="2015" name="Elife">
        <title>Unprecedented genomic diversity of RNA viruses in arthropods reveals the ancestry of negative-sense RNA viruses.</title>
        <authorList>
            <person name="Li C.X."/>
            <person name="Shi M."/>
            <person name="Tian J.H."/>
            <person name="Lin X.D."/>
            <person name="Kang Y.J."/>
            <person name="Chen L.J."/>
            <person name="Qin X.C."/>
            <person name="Xu J."/>
            <person name="Holmes E.C."/>
            <person name="Zhang Y.Z."/>
        </authorList>
    </citation>
    <scope>NUCLEOTIDE SEQUENCE</scope>
    <source>
        <strain evidence="1">JX1-12</strain>
    </source>
</reference>
<name>A0A0B5KKF2_9VIRU</name>
<sequence>MFDTLENLRMEIKNIEDTRKPEDIPLIRMKLDQLMSEMTINGLDVDDQVNIENVMDLAYSVHEFSDTQMFNITNNDRLPPRSNITNVRDQLSEYHNSLSRPRNNDDMPSIQLRDPMSDKCKIRLDSGIVKLVGEYTIEIGHTNAKFDLDLDLRADPSVFMSESLPLAGSCLTSRSKSSSPSQILHNTVVFSLAKSILNHEMMIERQAKYTPDILIRHNKGDLSIDVTGSSTRSKLVKISGYYSGIVIVINKYCFLSKIVDHNIIMLARWSKVVDQCDTEYIYQRVCGQSKHFGRKPLVSIKTMNFFKSGTDPIGRSICEHYTSAVRQLTIRANKPVDQKLDVKVDFSPIIEVLEIIHNNPKRCEQYFPYASYQLSVHDGCRNAIFDPSTFNKVIEPENITSTVLDYKLDLIWDGMDKDLDDYVNKKQLFELISSISVHEEAYKAAMDYASLKQSNDVGSAKFMLFLSHILGGVPMAVRSFFMSRVSTHTNYYMDGQGNIKLKTRNLEAQRKLNPCPNVKGIKFEMRQLRVGALSVDPDHHNMCQKMDAKAALAHLAMSTIYHNLRFKARIATAILLYHKPDKCMSVSHYNNDYIHAEVKISGLVLDSDRGVCMVSYFHRNALIRTEKWRLSDIENFSINHHRYVSMVISLYKQKIARETRIEMCDLYGALLLENSWGISKFYKVFKYITYGSIAGSANSETAIKKLKSQIDESFKGKLSSYILSCILLNRIKNNKIEKGKSILFGLDFNLMSYELYLVNLCPQNTYGRKKHLTDTMEELVEETKLYEDNFAMVQESYNLFDDLLESRDLDLAYENYFNQIDCLSDATSGRFTGTPLSIVLMNDEIESLDFRRLDIISQLPHLSELLTARASYDPVNMSCSFAANTIAKLSLEFNTDSTSLLALYLLDNRRLIDITMRMFDKNQVGGNREISILSNEFRILQVVAESFFKGIGMLTDNEMLNRKERYDDMMKIFEKSIDSDSKIMCSIDQTRWGPNFNTSLFGLMALSMSRFTTEAYIPSLVCFLSEFKVFEIPPWLHRLTSSLTSSYSLPGVLGRSHMAQGIFHNTSSVYHSLLTSMFGKMAIESSKIDNPEVVPEGFGLRFDSLITSDDCSMTFSVLLPLRYRMEKLVHNKHNPYLEDLLTSTHRSLLNCVQNYGKIVKYIGIKTSEYKNIVSDDFLEFNSLYLSRSGISEPNLKFLYALVEPQTTGNFLQDYSNVLNGYYTALNCGVGETDAILICYSNYLRFCRQWLIRADITGFPSIESMRYGLMPSLLKSGIDRTHMNLMRTRSYLRHKNRKIFEDVKGFNSTTLSEAYVDLAIRAIDGSRSQSAHRSCITHYQGNRHLLTDSIMYQMFGAYGESFISFLKNNNMDPTHALRCYNNEVEIPYFYASENYITDPKKKFTKIHLKKTRMSNLSIDSLLASLEPAKSTVKCTDTNDDFMRHMIRDTWIGEIIDPIITEQCKGLALSEQVMLLTSLLNNLYMNVGTCSRHIFNPTGKSIGYKCVIIAPPITQVDFDFTLSSFIDKSLPNLHGNVANTKDYCSLLIVASNGSLSQRETVGNYQYDNTVRTPVFISAPSLDDILGSVCMRYVEVNRKYIKPGNKYYLNLLVNTTTFNKSNKDKSASLFVDVPDNDEDFLKMFEDDPYGGANNNLFEFIGKFDDCERTDDQPEEEVDDEKIVCAGATSIVQSMMSDTMIHMSPDNPLYKMVSLEVHQDAVMYTEGYGLCRLITNWFLNELLDLSVLQSSSKSRGYILELIRSGEMKIYCTDKELPHKINQMVRHMSSRFQIEFSNSISDVKNFLYSLASGEPLVDEQSNIVHKAPLMLCSSLYTISTRPEGSLRSKDEIIDIILGENFLPVLFR</sequence>
<organism evidence="1">
    <name type="scientific">Jiangxia Mosquito Virus 1</name>
    <dbReference type="NCBI Taxonomy" id="1608051"/>
    <lineage>
        <taxon>Viruses</taxon>
        <taxon>Riboviria</taxon>
    </lineage>
</organism>
<dbReference type="EMBL" id="KM817670">
    <property type="protein sequence ID" value="AJG39240.1"/>
    <property type="molecule type" value="Viral_cRNA"/>
</dbReference>
<keyword evidence="1" id="KW-0696">RNA-directed RNA polymerase</keyword>
<keyword evidence="1" id="KW-0808">Transferase</keyword>
<proteinExistence type="predicted"/>
<gene>
    <name evidence="1" type="primary">L</name>
</gene>
<evidence type="ECO:0000313" key="1">
    <source>
        <dbReference type="EMBL" id="AJG39240.1"/>
    </source>
</evidence>
<keyword evidence="1" id="KW-0548">Nucleotidyltransferase</keyword>
<protein>
    <submittedName>
        <fullName evidence="1">RNA-dependent RNA polymerase</fullName>
    </submittedName>
</protein>
<accession>A0A0B5KKF2</accession>
<reference evidence="1" key="1">
    <citation type="submission" date="2014-09" db="EMBL/GenBank/DDBJ databases">
        <authorList>
            <person name="Li C.-X."/>
            <person name="Shi M."/>
            <person name="Tian J.-H."/>
            <person name="Lin X.-D."/>
            <person name="Kang Y.-J."/>
            <person name="Qin X.-C."/>
            <person name="Chen L.-J."/>
            <person name="Xu J."/>
            <person name="Holmes E.C."/>
        </authorList>
    </citation>
    <scope>NUCLEOTIDE SEQUENCE</scope>
    <source>
        <strain evidence="1">JX1-12</strain>
    </source>
</reference>